<evidence type="ECO:0000313" key="3">
    <source>
        <dbReference type="Proteomes" id="UP000315995"/>
    </source>
</evidence>
<evidence type="ECO:0008006" key="4">
    <source>
        <dbReference type="Google" id="ProtNLM"/>
    </source>
</evidence>
<dbReference type="AlphaFoldDB" id="A0A4Y6PTD8"/>
<evidence type="ECO:0000313" key="2">
    <source>
        <dbReference type="EMBL" id="QDG51568.1"/>
    </source>
</evidence>
<accession>A0A5B8YAS6</accession>
<dbReference type="Proteomes" id="UP000315995">
    <property type="component" value="Chromosome"/>
</dbReference>
<reference evidence="2 3" key="1">
    <citation type="submission" date="2019-06" db="EMBL/GenBank/DDBJ databases">
        <title>Persicimonas caeni gen. nov., sp. nov., a predatory bacterium isolated from solar saltern.</title>
        <authorList>
            <person name="Wang S."/>
        </authorList>
    </citation>
    <scope>NUCLEOTIDE SEQUENCE [LARGE SCALE GENOMIC DNA]</scope>
    <source>
        <strain evidence="2 3">YN101</strain>
    </source>
</reference>
<keyword evidence="1" id="KW-0812">Transmembrane</keyword>
<protein>
    <recommendedName>
        <fullName evidence="4">HAMP domain-containing protein</fullName>
    </recommendedName>
</protein>
<keyword evidence="1" id="KW-0472">Membrane</keyword>
<keyword evidence="1" id="KW-1133">Transmembrane helix</keyword>
<feature type="transmembrane region" description="Helical" evidence="1">
    <location>
        <begin position="12"/>
        <end position="36"/>
    </location>
</feature>
<organism evidence="2 3">
    <name type="scientific">Persicimonas caeni</name>
    <dbReference type="NCBI Taxonomy" id="2292766"/>
    <lineage>
        <taxon>Bacteria</taxon>
        <taxon>Deltaproteobacteria</taxon>
        <taxon>Bradymonadales</taxon>
        <taxon>Bradymonadaceae</taxon>
        <taxon>Persicimonas</taxon>
    </lineage>
</organism>
<name>A0A4Y6PTD8_PERCE</name>
<accession>A0A4Y6PTD8</accession>
<sequence length="175" mass="19570">MSVQARPRRSLVRALMFAMLGFGLIVGLGMPFFSYLVLESEKAFSPSFIGLSVLAGLQVGSANFILFRMVISRQTRRMAKEIDEVIERLGEVDEARRELLEDSSPFEVTTSDDLGRIARGCNALYAATVDRLRTEWARQDALSELGDTTNLDELSRRLLSTLERVSEAGRHPSTR</sequence>
<gene>
    <name evidence="2" type="ORF">FIV42_12670</name>
</gene>
<feature type="transmembrane region" description="Helical" evidence="1">
    <location>
        <begin position="48"/>
        <end position="71"/>
    </location>
</feature>
<evidence type="ECO:0000256" key="1">
    <source>
        <dbReference type="SAM" id="Phobius"/>
    </source>
</evidence>
<dbReference type="EMBL" id="CP041186">
    <property type="protein sequence ID" value="QDG51568.1"/>
    <property type="molecule type" value="Genomic_DNA"/>
</dbReference>
<proteinExistence type="predicted"/>
<dbReference type="RefSeq" id="WP_141198048.1">
    <property type="nucleotide sequence ID" value="NZ_CP041186.1"/>
</dbReference>
<keyword evidence="3" id="KW-1185">Reference proteome</keyword>